<keyword evidence="1" id="KW-1133">Transmembrane helix</keyword>
<sequence length="281" mass="32326">MMKNERELNVGKRRSIGDVIFKISSLTLCCHFHRLRKIVFSDDYIEQRIKLKNFFYKPFWSIYNLTLSQGCRPIRSQAAPYATYSAESIRSIKRNGDRGRLVWLFFFGVSDRLMYSVGFMIKITRSGIIFPSLINCAKPSSCENAYAERLSDLMLARMLARCRGFVANMVDFVFGVLIPYFCTMRTLSTIVGFKSSRTKRYAIIGSRRMAEVIRTVNQNTAVEHTACAVPIKVEYKMHNQSPPYTKPCSTFITGATNARFGKIKNSERNSVKNYLEDHCKL</sequence>
<keyword evidence="3" id="KW-1185">Reference proteome</keyword>
<reference evidence="2 3" key="1">
    <citation type="journal article" date="2018" name="Sci. Rep.">
        <title>Genomic signatures of local adaptation to the degree of environmental predictability in rotifers.</title>
        <authorList>
            <person name="Franch-Gras L."/>
            <person name="Hahn C."/>
            <person name="Garcia-Roger E.M."/>
            <person name="Carmona M.J."/>
            <person name="Serra M."/>
            <person name="Gomez A."/>
        </authorList>
    </citation>
    <scope>NUCLEOTIDE SEQUENCE [LARGE SCALE GENOMIC DNA]</scope>
    <source>
        <strain evidence="2">HYR1</strain>
    </source>
</reference>
<protein>
    <submittedName>
        <fullName evidence="2">Uncharacterized protein</fullName>
    </submittedName>
</protein>
<feature type="transmembrane region" description="Helical" evidence="1">
    <location>
        <begin position="172"/>
        <end position="193"/>
    </location>
</feature>
<accession>A0A3M7T5X6</accession>
<evidence type="ECO:0000313" key="3">
    <source>
        <dbReference type="Proteomes" id="UP000276133"/>
    </source>
</evidence>
<keyword evidence="1" id="KW-0812">Transmembrane</keyword>
<evidence type="ECO:0000313" key="2">
    <source>
        <dbReference type="EMBL" id="RNA43228.1"/>
    </source>
</evidence>
<proteinExistence type="predicted"/>
<keyword evidence="1" id="KW-0472">Membrane</keyword>
<organism evidence="2 3">
    <name type="scientific">Brachionus plicatilis</name>
    <name type="common">Marine rotifer</name>
    <name type="synonym">Brachionus muelleri</name>
    <dbReference type="NCBI Taxonomy" id="10195"/>
    <lineage>
        <taxon>Eukaryota</taxon>
        <taxon>Metazoa</taxon>
        <taxon>Spiralia</taxon>
        <taxon>Gnathifera</taxon>
        <taxon>Rotifera</taxon>
        <taxon>Eurotatoria</taxon>
        <taxon>Monogononta</taxon>
        <taxon>Pseudotrocha</taxon>
        <taxon>Ploima</taxon>
        <taxon>Brachionidae</taxon>
        <taxon>Brachionus</taxon>
    </lineage>
</organism>
<evidence type="ECO:0000256" key="1">
    <source>
        <dbReference type="SAM" id="Phobius"/>
    </source>
</evidence>
<dbReference type="Proteomes" id="UP000276133">
    <property type="component" value="Unassembled WGS sequence"/>
</dbReference>
<comment type="caution">
    <text evidence="2">The sequence shown here is derived from an EMBL/GenBank/DDBJ whole genome shotgun (WGS) entry which is preliminary data.</text>
</comment>
<dbReference type="AlphaFoldDB" id="A0A3M7T5X6"/>
<dbReference type="EMBL" id="REGN01000249">
    <property type="protein sequence ID" value="RNA43228.1"/>
    <property type="molecule type" value="Genomic_DNA"/>
</dbReference>
<gene>
    <name evidence="2" type="ORF">BpHYR1_041209</name>
</gene>
<name>A0A3M7T5X6_BRAPC</name>